<comment type="similarity">
    <text evidence="1">Belongs to the thioesterase family.</text>
</comment>
<dbReference type="PANTHER" id="PTHR11487">
    <property type="entry name" value="THIOESTERASE"/>
    <property type="match status" value="1"/>
</dbReference>
<name>D4XRW7_ACIHA</name>
<comment type="caution">
    <text evidence="3">The sequence shown here is derived from an EMBL/GenBank/DDBJ whole genome shotgun (WGS) entry which is preliminary data.</text>
</comment>
<dbReference type="Pfam" id="PF00975">
    <property type="entry name" value="Thioesterase"/>
    <property type="match status" value="1"/>
</dbReference>
<dbReference type="SUPFAM" id="SSF53474">
    <property type="entry name" value="alpha/beta-Hydrolases"/>
    <property type="match status" value="1"/>
</dbReference>
<accession>D4XRW7</accession>
<organism evidence="3 4">
    <name type="scientific">Acinetobacter haemolyticus ATCC 19194</name>
    <dbReference type="NCBI Taxonomy" id="707232"/>
    <lineage>
        <taxon>Bacteria</taxon>
        <taxon>Pseudomonadati</taxon>
        <taxon>Pseudomonadota</taxon>
        <taxon>Gammaproteobacteria</taxon>
        <taxon>Moraxellales</taxon>
        <taxon>Moraxellaceae</taxon>
        <taxon>Acinetobacter</taxon>
    </lineage>
</organism>
<dbReference type="Proteomes" id="UP000003085">
    <property type="component" value="Unassembled WGS sequence"/>
</dbReference>
<evidence type="ECO:0000256" key="1">
    <source>
        <dbReference type="ARBA" id="ARBA00007169"/>
    </source>
</evidence>
<dbReference type="InterPro" id="IPR001031">
    <property type="entry name" value="Thioesterase"/>
</dbReference>
<evidence type="ECO:0000259" key="2">
    <source>
        <dbReference type="Pfam" id="PF00975"/>
    </source>
</evidence>
<gene>
    <name evidence="3" type="primary">basH</name>
    <name evidence="3" type="ORF">HMP0015_2459</name>
</gene>
<protein>
    <submittedName>
        <fullName evidence="3">Thioesterase domain protein</fullName>
    </submittedName>
</protein>
<evidence type="ECO:0000313" key="3">
    <source>
        <dbReference type="EMBL" id="EFF82071.1"/>
    </source>
</evidence>
<dbReference type="HOGENOM" id="CLU_070456_2_0_6"/>
<proteinExistence type="inferred from homology"/>
<reference evidence="4" key="1">
    <citation type="submission" date="2010-03" db="EMBL/GenBank/DDBJ databases">
        <title>Complete sequence of Mobiluncus curtisii ATCC 43063.</title>
        <authorList>
            <person name="Muzny D."/>
            <person name="Qin X."/>
            <person name="Deng J."/>
            <person name="Jiang H."/>
            <person name="Liu Y."/>
            <person name="Qu J."/>
            <person name="Song X.-Z."/>
            <person name="Zhang L."/>
            <person name="Thornton R."/>
            <person name="Coyle M."/>
            <person name="Francisco L."/>
            <person name="Jackson L."/>
            <person name="Javaid M."/>
            <person name="Korchina V."/>
            <person name="Kovar C."/>
            <person name="Mata R."/>
            <person name="Mathew T."/>
            <person name="Ngo R."/>
            <person name="Nguyen L."/>
            <person name="Nguyen N."/>
            <person name="Okwuonu G."/>
            <person name="Ongeri F."/>
            <person name="Pham C."/>
            <person name="Simmons D."/>
            <person name="Wilczek-Boney K."/>
            <person name="Hale W."/>
            <person name="Jakkamsetti A."/>
            <person name="Pham P."/>
            <person name="Ruth R."/>
            <person name="San Lucas F."/>
            <person name="Warren J."/>
            <person name="Zhang J."/>
            <person name="Zhao Z."/>
            <person name="Zhou C."/>
            <person name="Zhu D."/>
            <person name="Lee S."/>
            <person name="Bess C."/>
            <person name="Blankenburg K."/>
            <person name="Forbes L."/>
            <person name="Fu Q."/>
            <person name="Gubbala S."/>
            <person name="Hirani K."/>
            <person name="Jayaseelan J.C."/>
            <person name="Lara F."/>
            <person name="Munidasa M."/>
            <person name="Palculict T."/>
            <person name="Patil S."/>
            <person name="Pu L.-L."/>
            <person name="Saada N."/>
            <person name="Tang L."/>
            <person name="Weissenberger G."/>
            <person name="Zhu Y."/>
            <person name="Hemphill L."/>
            <person name="Shang Y."/>
            <person name="Youmans B."/>
            <person name="Ayvaz T."/>
            <person name="Ross M."/>
            <person name="Santibanez J."/>
            <person name="Aqrawi P."/>
            <person name="Gross S."/>
            <person name="Joshi V."/>
            <person name="Fowler G."/>
            <person name="Nazareth L."/>
            <person name="Reid J."/>
            <person name="Worley K."/>
            <person name="Petrosino J."/>
            <person name="Highlander S."/>
            <person name="Gibbs R."/>
            <person name="Gibbs R."/>
        </authorList>
    </citation>
    <scope>NUCLEOTIDE SEQUENCE [LARGE SCALE GENOMIC DNA]</scope>
    <source>
        <strain evidence="4">ATCC 19194</strain>
    </source>
</reference>
<dbReference type="EMBL" id="ADMT01000189">
    <property type="protein sequence ID" value="EFF82071.1"/>
    <property type="molecule type" value="Genomic_DNA"/>
</dbReference>
<dbReference type="InterPro" id="IPR029058">
    <property type="entry name" value="AB_hydrolase_fold"/>
</dbReference>
<dbReference type="Gene3D" id="3.40.50.1820">
    <property type="entry name" value="alpha/beta hydrolase"/>
    <property type="match status" value="1"/>
</dbReference>
<dbReference type="InterPro" id="IPR012223">
    <property type="entry name" value="TEII"/>
</dbReference>
<feature type="domain" description="Thioesterase" evidence="2">
    <location>
        <begin position="8"/>
        <end position="221"/>
    </location>
</feature>
<dbReference type="PANTHER" id="PTHR11487:SF0">
    <property type="entry name" value="S-ACYL FATTY ACID SYNTHASE THIOESTERASE, MEDIUM CHAIN"/>
    <property type="match status" value="1"/>
</dbReference>
<dbReference type="GO" id="GO:0008610">
    <property type="term" value="P:lipid biosynthetic process"/>
    <property type="evidence" value="ECO:0007669"/>
    <property type="project" value="TreeGrafter"/>
</dbReference>
<sequence>MNKDQYNMFCLPPAGSSASIYYPWKKQISDNIRIIPIEYSGHGLKINEPLMDDPDLLAMQIANEIQAYPETAFILFGHSVGGGLIWKVLNYLNEKPVIDQLKLIAISGRPEHSYIQHMRYKHALTDKEIINELKRYNNFPDEILNNPEALTFFLRIIRNDFYLSSQLLGEKLSKTKVPVIAFYGNDDPDIPNKIMMDAWQQHTDNWLGSVELDGDHFYFLDPETRIKMLKKNFTNSRKTDVECCLICTQFLT</sequence>
<evidence type="ECO:0000313" key="4">
    <source>
        <dbReference type="Proteomes" id="UP000003085"/>
    </source>
</evidence>
<dbReference type="AlphaFoldDB" id="D4XRW7"/>